<dbReference type="AlphaFoldDB" id="A0A5M8FFZ5"/>
<dbReference type="InterPro" id="IPR017496">
    <property type="entry name" value="Photo_alph_chp2"/>
</dbReference>
<reference evidence="3 4" key="1">
    <citation type="submission" date="2019-09" db="EMBL/GenBank/DDBJ databases">
        <title>Whole-genome sequence of the purple sulfur bacterium Thiohalocapsa marina DSM 19078.</title>
        <authorList>
            <person name="Kyndt J.A."/>
            <person name="Meyer T.E."/>
        </authorList>
    </citation>
    <scope>NUCLEOTIDE SEQUENCE [LARGE SCALE GENOMIC DNA]</scope>
    <source>
        <strain evidence="3 4">DSM 19078</strain>
    </source>
</reference>
<accession>A0A5M8FFZ5</accession>
<comment type="caution">
    <text evidence="3">The sequence shown here is derived from an EMBL/GenBank/DDBJ whole genome shotgun (WGS) entry which is preliminary data.</text>
</comment>
<keyword evidence="2" id="KW-1133">Transmembrane helix</keyword>
<dbReference type="OrthoDB" id="152369at2"/>
<dbReference type="Pfam" id="PF12291">
    <property type="entry name" value="DUF3623"/>
    <property type="match status" value="1"/>
</dbReference>
<evidence type="ECO:0000256" key="1">
    <source>
        <dbReference type="SAM" id="MobiDB-lite"/>
    </source>
</evidence>
<dbReference type="EMBL" id="VWXX01000040">
    <property type="protein sequence ID" value="KAA6182840.1"/>
    <property type="molecule type" value="Genomic_DNA"/>
</dbReference>
<feature type="transmembrane region" description="Helical" evidence="2">
    <location>
        <begin position="60"/>
        <end position="77"/>
    </location>
</feature>
<feature type="transmembrane region" description="Helical" evidence="2">
    <location>
        <begin position="210"/>
        <end position="230"/>
    </location>
</feature>
<keyword evidence="2" id="KW-0472">Membrane</keyword>
<dbReference type="RefSeq" id="WP_150094643.1">
    <property type="nucleotide sequence ID" value="NZ_JBFUOH010000111.1"/>
</dbReference>
<evidence type="ECO:0000313" key="3">
    <source>
        <dbReference type="EMBL" id="KAA6182840.1"/>
    </source>
</evidence>
<gene>
    <name evidence="3" type="ORF">F2Q65_17235</name>
</gene>
<evidence type="ECO:0000313" key="4">
    <source>
        <dbReference type="Proteomes" id="UP000322981"/>
    </source>
</evidence>
<sequence length="291" mass="31849">MLSLGIAVAYALFLWWFSTGVILYLDRRPASTYPWSLLGATILAVLSVLAVHAVRDHGTLFGAYVSFTAGVFIWGWMEMSYFMGFVTGPRKQPCPDGCGGWTRFWLAIQTSLYHELVIVAAGLGLAWLTWGAVNQVGTWTFVVLWWMRWSAKLNLFFGVPNLNEDWLPEHIRFLTSYLAKRPMNLLFPVSVSVATVVMCLLVAAALDLPAAGFGAVALMLTSTLLALAILEHWFLVLPLADAALWNWALDGPRETPPSAGDTVAPRPESVSSAGRRAGLPVGKMDSAFRAG</sequence>
<dbReference type="Proteomes" id="UP000322981">
    <property type="component" value="Unassembled WGS sequence"/>
</dbReference>
<dbReference type="NCBIfam" id="TIGR03055">
    <property type="entry name" value="photo_alph_chp2"/>
    <property type="match status" value="1"/>
</dbReference>
<feature type="transmembrane region" description="Helical" evidence="2">
    <location>
        <begin position="6"/>
        <end position="25"/>
    </location>
</feature>
<evidence type="ECO:0000256" key="2">
    <source>
        <dbReference type="SAM" id="Phobius"/>
    </source>
</evidence>
<feature type="transmembrane region" description="Helical" evidence="2">
    <location>
        <begin position="37"/>
        <end position="54"/>
    </location>
</feature>
<proteinExistence type="predicted"/>
<keyword evidence="4" id="KW-1185">Reference proteome</keyword>
<name>A0A5M8FFZ5_9GAMM</name>
<protein>
    <submittedName>
        <fullName evidence="3">DUF3623 domain-containing protein</fullName>
    </submittedName>
</protein>
<organism evidence="3 4">
    <name type="scientific">Thiohalocapsa marina</name>
    <dbReference type="NCBI Taxonomy" id="424902"/>
    <lineage>
        <taxon>Bacteria</taxon>
        <taxon>Pseudomonadati</taxon>
        <taxon>Pseudomonadota</taxon>
        <taxon>Gammaproteobacteria</taxon>
        <taxon>Chromatiales</taxon>
        <taxon>Chromatiaceae</taxon>
        <taxon>Thiohalocapsa</taxon>
    </lineage>
</organism>
<keyword evidence="2" id="KW-0812">Transmembrane</keyword>
<feature type="region of interest" description="Disordered" evidence="1">
    <location>
        <begin position="254"/>
        <end position="291"/>
    </location>
</feature>
<feature type="transmembrane region" description="Helical" evidence="2">
    <location>
        <begin position="183"/>
        <end position="204"/>
    </location>
</feature>